<evidence type="ECO:0000313" key="4">
    <source>
        <dbReference type="EMBL" id="KAF0738360.1"/>
    </source>
</evidence>
<dbReference type="PROSITE" id="PS00562">
    <property type="entry name" value="CBM1_1"/>
    <property type="match status" value="2"/>
</dbReference>
<evidence type="ECO:0000259" key="3">
    <source>
        <dbReference type="PROSITE" id="PS51164"/>
    </source>
</evidence>
<dbReference type="Proteomes" id="UP000481153">
    <property type="component" value="Unassembled WGS sequence"/>
</dbReference>
<comment type="caution">
    <text evidence="4">The sequence shown here is derived from an EMBL/GenBank/DDBJ whole genome shotgun (WGS) entry which is preliminary data.</text>
</comment>
<protein>
    <recommendedName>
        <fullName evidence="3">CBM1 domain-containing protein</fullName>
    </recommendedName>
</protein>
<reference evidence="4 5" key="1">
    <citation type="submission" date="2019-07" db="EMBL/GenBank/DDBJ databases">
        <title>Genomics analysis of Aphanomyces spp. identifies a new class of oomycete effector associated with host adaptation.</title>
        <authorList>
            <person name="Gaulin E."/>
        </authorList>
    </citation>
    <scope>NUCLEOTIDE SEQUENCE [LARGE SCALE GENOMIC DNA]</scope>
    <source>
        <strain evidence="4 5">ATCC 201684</strain>
    </source>
</reference>
<dbReference type="PROSITE" id="PS51164">
    <property type="entry name" value="CBM1_2"/>
    <property type="match status" value="2"/>
</dbReference>
<feature type="domain" description="CBM1" evidence="3">
    <location>
        <begin position="338"/>
        <end position="374"/>
    </location>
</feature>
<evidence type="ECO:0000313" key="5">
    <source>
        <dbReference type="Proteomes" id="UP000481153"/>
    </source>
</evidence>
<dbReference type="VEuPathDB" id="FungiDB:AeMF1_015369"/>
<evidence type="ECO:0000256" key="1">
    <source>
        <dbReference type="ARBA" id="ARBA00022729"/>
    </source>
</evidence>
<accession>A0A6G0XDQ6</accession>
<keyword evidence="5" id="KW-1185">Reference proteome</keyword>
<feature type="signal peptide" evidence="2">
    <location>
        <begin position="1"/>
        <end position="23"/>
    </location>
</feature>
<feature type="chain" id="PRO_5026114278" description="CBM1 domain-containing protein" evidence="2">
    <location>
        <begin position="24"/>
        <end position="379"/>
    </location>
</feature>
<dbReference type="InterPro" id="IPR035971">
    <property type="entry name" value="CBD_sf"/>
</dbReference>
<dbReference type="AlphaFoldDB" id="A0A6G0XDQ6"/>
<gene>
    <name evidence="4" type="ORF">Ae201684_005796</name>
</gene>
<organism evidence="4 5">
    <name type="scientific">Aphanomyces euteiches</name>
    <dbReference type="NCBI Taxonomy" id="100861"/>
    <lineage>
        <taxon>Eukaryota</taxon>
        <taxon>Sar</taxon>
        <taxon>Stramenopiles</taxon>
        <taxon>Oomycota</taxon>
        <taxon>Saprolegniomycetes</taxon>
        <taxon>Saprolegniales</taxon>
        <taxon>Verrucalvaceae</taxon>
        <taxon>Aphanomyces</taxon>
    </lineage>
</organism>
<dbReference type="Pfam" id="PF00734">
    <property type="entry name" value="CBM_1"/>
    <property type="match status" value="2"/>
</dbReference>
<dbReference type="EMBL" id="VJMJ01000076">
    <property type="protein sequence ID" value="KAF0738360.1"/>
    <property type="molecule type" value="Genomic_DNA"/>
</dbReference>
<dbReference type="InterPro" id="IPR000254">
    <property type="entry name" value="CBD"/>
</dbReference>
<keyword evidence="1 2" id="KW-0732">Signal</keyword>
<dbReference type="GO" id="GO:0005975">
    <property type="term" value="P:carbohydrate metabolic process"/>
    <property type="evidence" value="ECO:0007669"/>
    <property type="project" value="InterPro"/>
</dbReference>
<sequence>MKWFYRSLLTLTALLLFCALVDAESPCKTVRVQGDATYCVFSTPCGRNSDQAGGLACPRRNDEAVADCVNGLQSYDNKTTICTAPEDATCNLLPSGEWGCVWESAATPNQLRGYWRQDYCADDYENCKGAEASSAPCCKSLSFICTPKNANTSICEPRRSNAEAPKWSNQGDFSGCLNHNQCEKGYYCRAYGIGGVFATCVSMYDNGGDPGGYGSLCTINGDCQNRFCSRNVRGTFAYCQPRRKGKYAVCKWDTECMEGKSCIANDLGTFSDCQPTPTDGGQPVESSVSWPTKKEIEVESWQQCGGVDYRGDKTCTPGNTCVKINEFYSQCQPDLNQPGLPTWSQCGGHGYNGETECRQEDKCKAWNSFYSQCVPRLDD</sequence>
<dbReference type="GO" id="GO:0030248">
    <property type="term" value="F:cellulose binding"/>
    <property type="evidence" value="ECO:0007669"/>
    <property type="project" value="InterPro"/>
</dbReference>
<dbReference type="GO" id="GO:0005576">
    <property type="term" value="C:extracellular region"/>
    <property type="evidence" value="ECO:0007669"/>
    <property type="project" value="InterPro"/>
</dbReference>
<proteinExistence type="predicted"/>
<name>A0A6G0XDQ6_9STRA</name>
<feature type="domain" description="CBM1" evidence="3">
    <location>
        <begin position="296"/>
        <end position="332"/>
    </location>
</feature>
<evidence type="ECO:0000256" key="2">
    <source>
        <dbReference type="SAM" id="SignalP"/>
    </source>
</evidence>
<dbReference type="SMART" id="SM00236">
    <property type="entry name" value="fCBD"/>
    <property type="match status" value="2"/>
</dbReference>
<dbReference type="SUPFAM" id="SSF57180">
    <property type="entry name" value="Cellulose-binding domain"/>
    <property type="match status" value="2"/>
</dbReference>